<dbReference type="InterPro" id="IPR013538">
    <property type="entry name" value="ASHA1/2-like_C"/>
</dbReference>
<evidence type="ECO:0000313" key="4">
    <source>
        <dbReference type="Proteomes" id="UP000620262"/>
    </source>
</evidence>
<comment type="similarity">
    <text evidence="1">Belongs to the AHA1 family.</text>
</comment>
<proteinExistence type="inferred from homology"/>
<dbReference type="InterPro" id="IPR023393">
    <property type="entry name" value="START-like_dom_sf"/>
</dbReference>
<comment type="caution">
    <text evidence="3">The sequence shown here is derived from an EMBL/GenBank/DDBJ whole genome shotgun (WGS) entry which is preliminary data.</text>
</comment>
<keyword evidence="4" id="KW-1185">Reference proteome</keyword>
<dbReference type="EMBL" id="JADBEC010000001">
    <property type="protein sequence ID" value="MBE1504139.1"/>
    <property type="molecule type" value="Genomic_DNA"/>
</dbReference>
<feature type="domain" description="Activator of Hsp90 ATPase homologue 1/2-like C-terminal" evidence="2">
    <location>
        <begin position="18"/>
        <end position="155"/>
    </location>
</feature>
<accession>A0ABR9ILU3</accession>
<evidence type="ECO:0000256" key="1">
    <source>
        <dbReference type="ARBA" id="ARBA00006817"/>
    </source>
</evidence>
<dbReference type="SUPFAM" id="SSF55961">
    <property type="entry name" value="Bet v1-like"/>
    <property type="match status" value="1"/>
</dbReference>
<name>A0ABR9ILU3_RHIVS</name>
<gene>
    <name evidence="3" type="ORF">H4W29_001320</name>
</gene>
<dbReference type="CDD" id="cd08896">
    <property type="entry name" value="SRPBCC_CalC_Aha1-like_3"/>
    <property type="match status" value="1"/>
</dbReference>
<dbReference type="Gene3D" id="3.30.530.20">
    <property type="match status" value="1"/>
</dbReference>
<sequence length="156" mass="17291">MKPNVNPDLDLTISRIIKAPSSAVWSAWTDPAKFEKWWIPAPALCRVATMEVKPGGALVTEMSEDGGPFQHHLSACYLDIQEGRRIVFTNALLGGWRPAPTPFMTAIITFADHPEGTDYNALVMHKDKETRGKHEELGFYDGWGTVAAQLAKLVEK</sequence>
<evidence type="ECO:0000259" key="2">
    <source>
        <dbReference type="Pfam" id="PF08327"/>
    </source>
</evidence>
<evidence type="ECO:0000313" key="3">
    <source>
        <dbReference type="EMBL" id="MBE1504139.1"/>
    </source>
</evidence>
<organism evidence="3 4">
    <name type="scientific">Rhizobium viscosum</name>
    <name type="common">Arthrobacter viscosus</name>
    <dbReference type="NCBI Taxonomy" id="1673"/>
    <lineage>
        <taxon>Bacteria</taxon>
        <taxon>Pseudomonadati</taxon>
        <taxon>Pseudomonadota</taxon>
        <taxon>Alphaproteobacteria</taxon>
        <taxon>Hyphomicrobiales</taxon>
        <taxon>Rhizobiaceae</taxon>
        <taxon>Rhizobium/Agrobacterium group</taxon>
        <taxon>Rhizobium</taxon>
    </lineage>
</organism>
<dbReference type="RefSeq" id="WP_192728213.1">
    <property type="nucleotide sequence ID" value="NZ_BAAAVL010000001.1"/>
</dbReference>
<protein>
    <submittedName>
        <fullName evidence="3">Uncharacterized protein YndB with AHSA1/START domain</fullName>
    </submittedName>
</protein>
<dbReference type="Pfam" id="PF08327">
    <property type="entry name" value="AHSA1"/>
    <property type="match status" value="1"/>
</dbReference>
<dbReference type="Proteomes" id="UP000620262">
    <property type="component" value="Unassembled WGS sequence"/>
</dbReference>
<reference evidence="3 4" key="1">
    <citation type="submission" date="2020-10" db="EMBL/GenBank/DDBJ databases">
        <title>Sequencing the genomes of 1000 actinobacteria strains.</title>
        <authorList>
            <person name="Klenk H.-P."/>
        </authorList>
    </citation>
    <scope>NUCLEOTIDE SEQUENCE [LARGE SCALE GENOMIC DNA]</scope>
    <source>
        <strain evidence="3 4">DSM 7307</strain>
    </source>
</reference>